<reference evidence="1 2" key="1">
    <citation type="journal article" date="2013" name="Genome Announc.">
        <title>Genome Sequence of Naphthalene-Degrading Soil Bacterium Pseudomonas putida CSV86.</title>
        <authorList>
            <person name="Phale P.S."/>
            <person name="Paliwal V."/>
            <person name="Raju S.C."/>
            <person name="Modak A."/>
            <person name="Purohit H.J."/>
        </authorList>
    </citation>
    <scope>NUCLEOTIDE SEQUENCE [LARGE SCALE GENOMIC DNA]</scope>
    <source>
        <strain evidence="1 2">CSV86</strain>
    </source>
</reference>
<sequence length="303" mass="32940">MSVIRTLVIVLVGLSLTACSFRNLKEPDYMDPTPAFNEKGEPLDKPQPSYAIDLLKKHYLPYINGAATNRSTLSALALFGAATAAVGAATHSGSDLYKSSAAIIATAFGLEEWGNYKEQRKIYKDAVDYLSCAQRTSQVILAYAPKGEAVQGLISRKTALAGEQETLVADFTTNRAFIQRLPKKNRPQEPSPKLMMMAMHQMQAEQADIEEALKLASKHKQRVLGDVVKLQSNVSDAITKSSFDTRKAVEALVRKQASESTDTTSEQLMPGNDMTALAAAHAVIDAHNEYATCWASTVQPATD</sequence>
<dbReference type="EMBL" id="AMWJ02000001">
    <property type="protein sequence ID" value="NNJ15221.1"/>
    <property type="molecule type" value="Genomic_DNA"/>
</dbReference>
<evidence type="ECO:0000313" key="2">
    <source>
        <dbReference type="Proteomes" id="UP000010448"/>
    </source>
</evidence>
<dbReference type="PROSITE" id="PS51257">
    <property type="entry name" value="PROKAR_LIPOPROTEIN"/>
    <property type="match status" value="1"/>
</dbReference>
<dbReference type="Proteomes" id="UP000010448">
    <property type="component" value="Unassembled WGS sequence"/>
</dbReference>
<gene>
    <name evidence="1" type="ORF">CSV86_008185</name>
</gene>
<evidence type="ECO:0000313" key="1">
    <source>
        <dbReference type="EMBL" id="NNJ15221.1"/>
    </source>
</evidence>
<organism evidence="1 2">
    <name type="scientific">Pseudomonas bharatica CSV86</name>
    <dbReference type="NCBI Taxonomy" id="1005395"/>
    <lineage>
        <taxon>Bacteria</taxon>
        <taxon>Pseudomonadati</taxon>
        <taxon>Pseudomonadota</taxon>
        <taxon>Gammaproteobacteria</taxon>
        <taxon>Pseudomonadales</taxon>
        <taxon>Pseudomonadaceae</taxon>
        <taxon>Pseudomonas</taxon>
        <taxon>Pseudomonas bharatica</taxon>
    </lineage>
</organism>
<dbReference type="AlphaFoldDB" id="L1LTH1"/>
<comment type="caution">
    <text evidence="1">The sequence shown here is derived from an EMBL/GenBank/DDBJ whole genome shotgun (WGS) entry which is preliminary data.</text>
</comment>
<proteinExistence type="predicted"/>
<protein>
    <submittedName>
        <fullName evidence="1">Uncharacterized protein</fullName>
    </submittedName>
</protein>
<keyword evidence="2" id="KW-1185">Reference proteome</keyword>
<accession>L1LTH1</accession>
<dbReference type="RefSeq" id="WP_009407091.1">
    <property type="nucleotide sequence ID" value="NZ_AMWJ02000001.1"/>
</dbReference>
<name>L1LTH1_9PSED</name>